<evidence type="ECO:0000313" key="2">
    <source>
        <dbReference type="EMBL" id="NEU70880.1"/>
    </source>
</evidence>
<sequence length="133" mass="15406">MNKLARFINDVYQGLYYYALKYESAHEAKSNLRLRLAVTLFLYYFSLLLLLITLLIKLYGTKKFSFLEGAMIIFGIYFILYRYLIKATIVVSSFEDSADEMKRKVKLSLLVFWGSIVLLAVTAGLIGYLMPKK</sequence>
<dbReference type="AlphaFoldDB" id="A0A6M0IRH3"/>
<dbReference type="Proteomes" id="UP000477386">
    <property type="component" value="Unassembled WGS sequence"/>
</dbReference>
<name>A0A6M0IRH3_9BACT</name>
<keyword evidence="1" id="KW-0472">Membrane</keyword>
<feature type="transmembrane region" description="Helical" evidence="1">
    <location>
        <begin position="36"/>
        <end position="58"/>
    </location>
</feature>
<comment type="caution">
    <text evidence="2">The sequence shown here is derived from an EMBL/GenBank/DDBJ whole genome shotgun (WGS) entry which is preliminary data.</text>
</comment>
<protein>
    <submittedName>
        <fullName evidence="2">Uncharacterized protein</fullName>
    </submittedName>
</protein>
<organism evidence="2 3">
    <name type="scientific">Spirosoma agri</name>
    <dbReference type="NCBI Taxonomy" id="1987381"/>
    <lineage>
        <taxon>Bacteria</taxon>
        <taxon>Pseudomonadati</taxon>
        <taxon>Bacteroidota</taxon>
        <taxon>Cytophagia</taxon>
        <taxon>Cytophagales</taxon>
        <taxon>Cytophagaceae</taxon>
        <taxon>Spirosoma</taxon>
    </lineage>
</organism>
<feature type="transmembrane region" description="Helical" evidence="1">
    <location>
        <begin position="64"/>
        <end position="84"/>
    </location>
</feature>
<evidence type="ECO:0000313" key="3">
    <source>
        <dbReference type="Proteomes" id="UP000477386"/>
    </source>
</evidence>
<feature type="transmembrane region" description="Helical" evidence="1">
    <location>
        <begin position="105"/>
        <end position="130"/>
    </location>
</feature>
<keyword evidence="3" id="KW-1185">Reference proteome</keyword>
<evidence type="ECO:0000256" key="1">
    <source>
        <dbReference type="SAM" id="Phobius"/>
    </source>
</evidence>
<dbReference type="EMBL" id="JAAGNZ010000011">
    <property type="protein sequence ID" value="NEU70880.1"/>
    <property type="molecule type" value="Genomic_DNA"/>
</dbReference>
<reference evidence="2 3" key="1">
    <citation type="submission" date="2020-02" db="EMBL/GenBank/DDBJ databases">
        <title>Draft genome sequence of two Spirosoma agri KCTC 52727 and Spirosoma terrae KCTC 52035.</title>
        <authorList>
            <person name="Rojas J."/>
            <person name="Ambika Manirajan B."/>
            <person name="Ratering S."/>
            <person name="Suarez C."/>
            <person name="Schnell S."/>
        </authorList>
    </citation>
    <scope>NUCLEOTIDE SEQUENCE [LARGE SCALE GENOMIC DNA]</scope>
    <source>
        <strain evidence="2 3">KCTC 52727</strain>
    </source>
</reference>
<keyword evidence="1" id="KW-1133">Transmembrane helix</keyword>
<gene>
    <name evidence="2" type="ORF">GK091_28710</name>
</gene>
<dbReference type="RefSeq" id="WP_164044194.1">
    <property type="nucleotide sequence ID" value="NZ_JAAGNZ010000011.1"/>
</dbReference>
<accession>A0A6M0IRH3</accession>
<keyword evidence="1" id="KW-0812">Transmembrane</keyword>
<proteinExistence type="predicted"/>